<evidence type="ECO:0000256" key="8">
    <source>
        <dbReference type="ARBA" id="ARBA00022679"/>
    </source>
</evidence>
<dbReference type="SUPFAM" id="SSF53067">
    <property type="entry name" value="Actin-like ATPase domain"/>
    <property type="match status" value="2"/>
</dbReference>
<dbReference type="PANTHER" id="PTHR34265">
    <property type="entry name" value="TYPE III PANTOTHENATE KINASE"/>
    <property type="match status" value="1"/>
</dbReference>
<feature type="binding site" evidence="16">
    <location>
        <begin position="14"/>
        <end position="21"/>
    </location>
    <ligand>
        <name>ATP</name>
        <dbReference type="ChEBI" id="CHEBI:30616"/>
    </ligand>
</feature>
<evidence type="ECO:0000256" key="13">
    <source>
        <dbReference type="ARBA" id="ARBA00022993"/>
    </source>
</evidence>
<dbReference type="EC" id="2.7.1.33" evidence="6 16"/>
<comment type="subcellular location">
    <subcellularLocation>
        <location evidence="3 16">Cytoplasm</location>
    </subcellularLocation>
</comment>
<dbReference type="InterPro" id="IPR004619">
    <property type="entry name" value="Type_III_PanK"/>
</dbReference>
<keyword evidence="10 16" id="KW-0418">Kinase</keyword>
<evidence type="ECO:0000256" key="9">
    <source>
        <dbReference type="ARBA" id="ARBA00022741"/>
    </source>
</evidence>
<evidence type="ECO:0000256" key="14">
    <source>
        <dbReference type="ARBA" id="ARBA00038036"/>
    </source>
</evidence>
<evidence type="ECO:0000256" key="11">
    <source>
        <dbReference type="ARBA" id="ARBA00022840"/>
    </source>
</evidence>
<proteinExistence type="inferred from homology"/>
<dbReference type="GO" id="GO:0005737">
    <property type="term" value="C:cytoplasm"/>
    <property type="evidence" value="ECO:0007669"/>
    <property type="project" value="UniProtKB-SubCell"/>
</dbReference>
<dbReference type="InterPro" id="IPR043129">
    <property type="entry name" value="ATPase_NBD"/>
</dbReference>
<evidence type="ECO:0000256" key="2">
    <source>
        <dbReference type="ARBA" id="ARBA00001958"/>
    </source>
</evidence>
<dbReference type="GO" id="GO:0005524">
    <property type="term" value="F:ATP binding"/>
    <property type="evidence" value="ECO:0007669"/>
    <property type="project" value="UniProtKB-UniRule"/>
</dbReference>
<evidence type="ECO:0000256" key="3">
    <source>
        <dbReference type="ARBA" id="ARBA00004496"/>
    </source>
</evidence>
<evidence type="ECO:0000256" key="16">
    <source>
        <dbReference type="HAMAP-Rule" id="MF_01274"/>
    </source>
</evidence>
<dbReference type="UniPathway" id="UPA00241">
    <property type="reaction ID" value="UER00352"/>
</dbReference>
<keyword evidence="18" id="KW-1185">Reference proteome</keyword>
<gene>
    <name evidence="16 17" type="primary">coaX</name>
    <name evidence="17" type="ORF">Spa11_42710</name>
</gene>
<dbReference type="HAMAP" id="MF_01274">
    <property type="entry name" value="Pantothen_kinase_3"/>
    <property type="match status" value="1"/>
</dbReference>
<keyword evidence="13 16" id="KW-0173">Coenzyme A biosynthesis</keyword>
<comment type="cofactor">
    <cofactor evidence="2">
        <name>K(+)</name>
        <dbReference type="ChEBI" id="CHEBI:29103"/>
    </cofactor>
</comment>
<keyword evidence="11 16" id="KW-0067">ATP-binding</keyword>
<dbReference type="Gene3D" id="3.30.420.40">
    <property type="match status" value="2"/>
</dbReference>
<keyword evidence="16" id="KW-0479">Metal-binding</keyword>
<comment type="pathway">
    <text evidence="4 16">Cofactor biosynthesis; coenzyme A biosynthesis; CoA from (R)-pantothenate: step 1/5.</text>
</comment>
<comment type="cofactor">
    <cofactor evidence="16">
        <name>NH4(+)</name>
        <dbReference type="ChEBI" id="CHEBI:28938"/>
    </cofactor>
    <cofactor evidence="16">
        <name>K(+)</name>
        <dbReference type="ChEBI" id="CHEBI:29103"/>
    </cofactor>
    <text evidence="16">A monovalent cation. Ammonium or potassium.</text>
</comment>
<feature type="active site" description="Proton acceptor" evidence="16">
    <location>
        <position position="126"/>
    </location>
</feature>
<evidence type="ECO:0000256" key="7">
    <source>
        <dbReference type="ARBA" id="ARBA00022490"/>
    </source>
</evidence>
<comment type="function">
    <text evidence="16">Catalyzes the phosphorylation of pantothenate (Pan), the first step in CoA biosynthesis.</text>
</comment>
<dbReference type="EMBL" id="CP036349">
    <property type="protein sequence ID" value="QDV76047.1"/>
    <property type="molecule type" value="Genomic_DNA"/>
</dbReference>
<evidence type="ECO:0000256" key="4">
    <source>
        <dbReference type="ARBA" id="ARBA00005225"/>
    </source>
</evidence>
<dbReference type="GO" id="GO:0046872">
    <property type="term" value="F:metal ion binding"/>
    <property type="evidence" value="ECO:0007669"/>
    <property type="project" value="UniProtKB-KW"/>
</dbReference>
<comment type="subunit">
    <text evidence="5 16">Homodimer.</text>
</comment>
<evidence type="ECO:0000313" key="18">
    <source>
        <dbReference type="Proteomes" id="UP000316426"/>
    </source>
</evidence>
<dbReference type="Proteomes" id="UP000316426">
    <property type="component" value="Chromosome"/>
</dbReference>
<dbReference type="PANTHER" id="PTHR34265:SF1">
    <property type="entry name" value="TYPE III PANTOTHENATE KINASE"/>
    <property type="match status" value="1"/>
</dbReference>
<accession>A0A518KE28</accession>
<evidence type="ECO:0000256" key="12">
    <source>
        <dbReference type="ARBA" id="ARBA00022958"/>
    </source>
</evidence>
<feature type="binding site" evidence="16">
    <location>
        <position position="206"/>
    </location>
    <ligand>
        <name>substrate</name>
    </ligand>
</feature>
<dbReference type="RefSeq" id="WP_197529559.1">
    <property type="nucleotide sequence ID" value="NZ_CP036349.1"/>
</dbReference>
<keyword evidence="12 16" id="KW-0630">Potassium</keyword>
<evidence type="ECO:0000313" key="17">
    <source>
        <dbReference type="EMBL" id="QDV76047.1"/>
    </source>
</evidence>
<reference evidence="17 18" key="1">
    <citation type="submission" date="2019-02" db="EMBL/GenBank/DDBJ databases">
        <title>Deep-cultivation of Planctomycetes and their phenomic and genomic characterization uncovers novel biology.</title>
        <authorList>
            <person name="Wiegand S."/>
            <person name="Jogler M."/>
            <person name="Boedeker C."/>
            <person name="Pinto D."/>
            <person name="Vollmers J."/>
            <person name="Rivas-Marin E."/>
            <person name="Kohn T."/>
            <person name="Peeters S.H."/>
            <person name="Heuer A."/>
            <person name="Rast P."/>
            <person name="Oberbeckmann S."/>
            <person name="Bunk B."/>
            <person name="Jeske O."/>
            <person name="Meyerdierks A."/>
            <person name="Storesund J.E."/>
            <person name="Kallscheuer N."/>
            <person name="Luecker S."/>
            <person name="Lage O.M."/>
            <person name="Pohl T."/>
            <person name="Merkel B.J."/>
            <person name="Hornburger P."/>
            <person name="Mueller R.-W."/>
            <person name="Bruemmer F."/>
            <person name="Labrenz M."/>
            <person name="Spormann A.M."/>
            <person name="Op den Camp H."/>
            <person name="Overmann J."/>
            <person name="Amann R."/>
            <person name="Jetten M.S.M."/>
            <person name="Mascher T."/>
            <person name="Medema M.H."/>
            <person name="Devos D.P."/>
            <person name="Kaster A.-K."/>
            <person name="Ovreas L."/>
            <person name="Rohde M."/>
            <person name="Galperin M.Y."/>
            <person name="Jogler C."/>
        </authorList>
    </citation>
    <scope>NUCLEOTIDE SEQUENCE [LARGE SCALE GENOMIC DNA]</scope>
    <source>
        <strain evidence="17 18">Spa11</strain>
    </source>
</reference>
<evidence type="ECO:0000256" key="6">
    <source>
        <dbReference type="ARBA" id="ARBA00012102"/>
    </source>
</evidence>
<evidence type="ECO:0000256" key="1">
    <source>
        <dbReference type="ARBA" id="ARBA00001206"/>
    </source>
</evidence>
<dbReference type="CDD" id="cd24015">
    <property type="entry name" value="ASKHA_NBD_PanK-III"/>
    <property type="match status" value="1"/>
</dbReference>
<dbReference type="KEGG" id="bmei:Spa11_42710"/>
<dbReference type="GO" id="GO:0004594">
    <property type="term" value="F:pantothenate kinase activity"/>
    <property type="evidence" value="ECO:0007669"/>
    <property type="project" value="UniProtKB-UniRule"/>
</dbReference>
<sequence>MSTTENTTGLLAIDIGNSRVKLGLFAEAASSCIAEAQGATLPIAAPLLPEPAETLTGSLSDLCAGALRDWLHAIGDSRPRVALASVSRPAEAAIASLLDGFVVQRLASETAPIVLRVDEPSRIGVDRVMAAIAANRLRHEGRPAIVIDVGTAITVDLIATDGALEGGAILPGPTLAARALAEKTDRLPDIQFGDLDESPDAVGRSTEPAIRAGVFWGAVGAIRELIARQRDRLTAPPQVFFTGGAAPSIARLIGGPDLSVRYIPHLTLAGIAIAADTLKAEAAS</sequence>
<dbReference type="NCBIfam" id="TIGR00671">
    <property type="entry name" value="baf"/>
    <property type="match status" value="1"/>
</dbReference>
<evidence type="ECO:0000256" key="10">
    <source>
        <dbReference type="ARBA" id="ARBA00022777"/>
    </source>
</evidence>
<comment type="caution">
    <text evidence="16">Lacks conserved residue(s) required for the propagation of feature annotation.</text>
</comment>
<name>A0A518KE28_9BACT</name>
<feature type="binding site" evidence="16">
    <location>
        <begin position="124"/>
        <end position="127"/>
    </location>
    <ligand>
        <name>substrate</name>
    </ligand>
</feature>
<organism evidence="17 18">
    <name type="scientific">Botrimarina mediterranea</name>
    <dbReference type="NCBI Taxonomy" id="2528022"/>
    <lineage>
        <taxon>Bacteria</taxon>
        <taxon>Pseudomonadati</taxon>
        <taxon>Planctomycetota</taxon>
        <taxon>Planctomycetia</taxon>
        <taxon>Pirellulales</taxon>
        <taxon>Lacipirellulaceae</taxon>
        <taxon>Botrimarina</taxon>
    </lineage>
</organism>
<dbReference type="GO" id="GO:0015937">
    <property type="term" value="P:coenzyme A biosynthetic process"/>
    <property type="evidence" value="ECO:0007669"/>
    <property type="project" value="UniProtKB-UniRule"/>
</dbReference>
<dbReference type="AlphaFoldDB" id="A0A518KE28"/>
<protein>
    <recommendedName>
        <fullName evidence="15 16">Type III pantothenate kinase</fullName>
        <ecNumber evidence="6 16">2.7.1.33</ecNumber>
    </recommendedName>
    <alternativeName>
        <fullName evidence="16">PanK-III</fullName>
    </alternativeName>
    <alternativeName>
        <fullName evidence="16">Pantothenic acid kinase</fullName>
    </alternativeName>
</protein>
<feature type="binding site" evidence="16">
    <location>
        <position position="151"/>
    </location>
    <ligand>
        <name>ATP</name>
        <dbReference type="ChEBI" id="CHEBI:30616"/>
    </ligand>
</feature>
<keyword evidence="8 16" id="KW-0808">Transferase</keyword>
<evidence type="ECO:0000256" key="5">
    <source>
        <dbReference type="ARBA" id="ARBA00011738"/>
    </source>
</evidence>
<feature type="binding site" evidence="16">
    <location>
        <position position="148"/>
    </location>
    <ligand>
        <name>K(+)</name>
        <dbReference type="ChEBI" id="CHEBI:29103"/>
    </ligand>
</feature>
<comment type="catalytic activity">
    <reaction evidence="1 16">
        <text>(R)-pantothenate + ATP = (R)-4'-phosphopantothenate + ADP + H(+)</text>
        <dbReference type="Rhea" id="RHEA:16373"/>
        <dbReference type="ChEBI" id="CHEBI:10986"/>
        <dbReference type="ChEBI" id="CHEBI:15378"/>
        <dbReference type="ChEBI" id="CHEBI:29032"/>
        <dbReference type="ChEBI" id="CHEBI:30616"/>
        <dbReference type="ChEBI" id="CHEBI:456216"/>
        <dbReference type="EC" id="2.7.1.33"/>
    </reaction>
</comment>
<comment type="similarity">
    <text evidence="14 16">Belongs to the type III pantothenate kinase family.</text>
</comment>
<keyword evidence="7 16" id="KW-0963">Cytoplasm</keyword>
<keyword evidence="9 16" id="KW-0547">Nucleotide-binding</keyword>
<dbReference type="Pfam" id="PF03309">
    <property type="entry name" value="Pan_kinase"/>
    <property type="match status" value="1"/>
</dbReference>
<evidence type="ECO:0000256" key="15">
    <source>
        <dbReference type="ARBA" id="ARBA00040883"/>
    </source>
</evidence>